<evidence type="ECO:0000259" key="2">
    <source>
        <dbReference type="SMART" id="SM01408"/>
    </source>
</evidence>
<dbReference type="PANTHER" id="PTHR10333:SF94">
    <property type="entry name" value="FINGER DOMAIN PROTEIN, PUTATIVE (AFU_ORTHOLOGUE AFUA_3G11940)-RELATED"/>
    <property type="match status" value="1"/>
</dbReference>
<feature type="compositionally biased region" description="Low complexity" evidence="1">
    <location>
        <begin position="487"/>
        <end position="498"/>
    </location>
</feature>
<dbReference type="HOGENOM" id="CLU_009357_1_0_1"/>
<dbReference type="GO" id="GO:0005634">
    <property type="term" value="C:nucleus"/>
    <property type="evidence" value="ECO:0007669"/>
    <property type="project" value="TreeGrafter"/>
</dbReference>
<feature type="domain" description="Inhibitor of growth protein N-terminal histone-binding" evidence="2">
    <location>
        <begin position="20"/>
        <end position="123"/>
    </location>
</feature>
<feature type="region of interest" description="Disordered" evidence="1">
    <location>
        <begin position="123"/>
        <end position="269"/>
    </location>
</feature>
<evidence type="ECO:0000313" key="3">
    <source>
        <dbReference type="EMBL" id="KIW50085.1"/>
    </source>
</evidence>
<dbReference type="InterPro" id="IPR028651">
    <property type="entry name" value="ING_fam"/>
</dbReference>
<dbReference type="InterPro" id="IPR013083">
    <property type="entry name" value="Znf_RING/FYVE/PHD"/>
</dbReference>
<feature type="compositionally biased region" description="Acidic residues" evidence="1">
    <location>
        <begin position="369"/>
        <end position="378"/>
    </location>
</feature>
<evidence type="ECO:0000256" key="1">
    <source>
        <dbReference type="SAM" id="MobiDB-lite"/>
    </source>
</evidence>
<feature type="compositionally biased region" description="Pro residues" evidence="1">
    <location>
        <begin position="127"/>
        <end position="140"/>
    </location>
</feature>
<dbReference type="GO" id="GO:0006355">
    <property type="term" value="P:regulation of DNA-templated transcription"/>
    <property type="evidence" value="ECO:0007669"/>
    <property type="project" value="TreeGrafter"/>
</dbReference>
<name>A0A0D2E5U4_9EURO</name>
<dbReference type="OrthoDB" id="5411773at2759"/>
<dbReference type="Pfam" id="PF12998">
    <property type="entry name" value="ING"/>
    <property type="match status" value="1"/>
</dbReference>
<dbReference type="InterPro" id="IPR011011">
    <property type="entry name" value="Znf_FYVE_PHD"/>
</dbReference>
<feature type="region of interest" description="Disordered" evidence="1">
    <location>
        <begin position="323"/>
        <end position="426"/>
    </location>
</feature>
<dbReference type="GO" id="GO:0004402">
    <property type="term" value="F:histone acetyltransferase activity"/>
    <property type="evidence" value="ECO:0007669"/>
    <property type="project" value="TreeGrafter"/>
</dbReference>
<feature type="compositionally biased region" description="Basic and acidic residues" evidence="1">
    <location>
        <begin position="473"/>
        <end position="486"/>
    </location>
</feature>
<feature type="compositionally biased region" description="Basic and acidic residues" evidence="1">
    <location>
        <begin position="402"/>
        <end position="414"/>
    </location>
</feature>
<feature type="compositionally biased region" description="Basic and acidic residues" evidence="1">
    <location>
        <begin position="334"/>
        <end position="368"/>
    </location>
</feature>
<reference evidence="3 4" key="1">
    <citation type="submission" date="2015-01" db="EMBL/GenBank/DDBJ databases">
        <title>The Genome Sequence of Exophiala xenobiotica CBS118157.</title>
        <authorList>
            <consortium name="The Broad Institute Genomics Platform"/>
            <person name="Cuomo C."/>
            <person name="de Hoog S."/>
            <person name="Gorbushina A."/>
            <person name="Stielow B."/>
            <person name="Teixiera M."/>
            <person name="Abouelleil A."/>
            <person name="Chapman S.B."/>
            <person name="Priest M."/>
            <person name="Young S.K."/>
            <person name="Wortman J."/>
            <person name="Nusbaum C."/>
            <person name="Birren B."/>
        </authorList>
    </citation>
    <scope>NUCLEOTIDE SEQUENCE [LARGE SCALE GENOMIC DNA]</scope>
    <source>
        <strain evidence="3 4">CBS 118157</strain>
    </source>
</reference>
<dbReference type="Gene3D" id="6.10.140.1740">
    <property type="match status" value="1"/>
</dbReference>
<feature type="compositionally biased region" description="Basic residues" evidence="1">
    <location>
        <begin position="657"/>
        <end position="668"/>
    </location>
</feature>
<feature type="compositionally biased region" description="Low complexity" evidence="1">
    <location>
        <begin position="513"/>
        <end position="536"/>
    </location>
</feature>
<protein>
    <recommendedName>
        <fullName evidence="2">Inhibitor of growth protein N-terminal histone-binding domain-containing protein</fullName>
    </recommendedName>
</protein>
<feature type="compositionally biased region" description="Low complexity" evidence="1">
    <location>
        <begin position="415"/>
        <end position="426"/>
    </location>
</feature>
<dbReference type="RefSeq" id="XP_013310669.1">
    <property type="nucleotide sequence ID" value="XM_013455215.1"/>
</dbReference>
<dbReference type="GO" id="GO:0000123">
    <property type="term" value="C:histone acetyltransferase complex"/>
    <property type="evidence" value="ECO:0007669"/>
    <property type="project" value="TreeGrafter"/>
</dbReference>
<proteinExistence type="predicted"/>
<dbReference type="EMBL" id="KN847323">
    <property type="protein sequence ID" value="KIW50085.1"/>
    <property type="molecule type" value="Genomic_DNA"/>
</dbReference>
<gene>
    <name evidence="3" type="ORF">PV05_11705</name>
</gene>
<accession>A0A0D2E5U4</accession>
<dbReference type="PANTHER" id="PTHR10333">
    <property type="entry name" value="INHIBITOR OF GROWTH PROTEIN"/>
    <property type="match status" value="1"/>
</dbReference>
<dbReference type="AlphaFoldDB" id="A0A0D2E5U4"/>
<feature type="region of interest" description="Disordered" evidence="1">
    <location>
        <begin position="455"/>
        <end position="536"/>
    </location>
</feature>
<sequence length="776" mass="84571">MVTMADIGRDCSVDPDAQAAVTDFLDYTEYLPADLIRSLTLVRGLDQTYLNHTSTLNDLTKLYGSLPSIARTARSDAQELRTQISSHLDYALNARESAYGEACRLYDVVDRHQNRMKSILAKLNAIPKPPSRDPTPPPSISPQIKRSRSGRKLEGTSARLTLHPPRGSAVASAILKRPRGRRVTVPGEVLPPYDPDSPIASTEVSDWESPPPSPPRPVLKLKQPKAPVPTLQQKEKATSAKDSQQFIRETTEPYHKPTPPPEDAPIGSKYRPWTHLTEYEMYKLRKKMKKNHTWEPSDIMIRRELADRGRGWENYYRAKAEAEANGTTFYDLDSTEKPRPKASRVESAEKIETFEEKDEPETFEKEADVPDEAAEEMQDTILVPSAAPTPTQAQASKPKTAKKSESKKEKKQDPARSQAALAAQEAELAARRLGDIGTKFRNLFTAPFASALASLNRSASTPTGNRTASPAKKAVEKTSKKRKAEDTPTSSLSPSSEPDPARKKQKTAPKPSPLASSPPASAVTAPGSEPAAPSAGTIKIPLKLTVSTPVAAQSKTPTPAPTTRAASVQRASVAPKTESTPPLPSRPPSRRSAAASVEPQPSRPSRRASMTPSVTGRKTPGVELSPKSTAASRRSKRDAPGTVMQSSQDGGAAVSVSKRKTKPAKHQKSTSTPKVAAAATPEANATVLPQIRIDTDGRQEIIDPDEERYCVCGDVSWGEMICCELDEKCDFGQWFHMECVNLVELPPRTVKWYCPGDRKKLHKGENSNGLVGRGIK</sequence>
<dbReference type="GeneID" id="25333613"/>
<dbReference type="STRING" id="348802.A0A0D2E5U4"/>
<feature type="region of interest" description="Disordered" evidence="1">
    <location>
        <begin position="549"/>
        <end position="681"/>
    </location>
</feature>
<dbReference type="InterPro" id="IPR024610">
    <property type="entry name" value="ING_N_histone-binding"/>
</dbReference>
<dbReference type="SUPFAM" id="SSF57903">
    <property type="entry name" value="FYVE/PHD zinc finger"/>
    <property type="match status" value="1"/>
</dbReference>
<dbReference type="Proteomes" id="UP000054342">
    <property type="component" value="Unassembled WGS sequence"/>
</dbReference>
<dbReference type="SMART" id="SM01408">
    <property type="entry name" value="ING"/>
    <property type="match status" value="1"/>
</dbReference>
<keyword evidence="4" id="KW-1185">Reference proteome</keyword>
<organism evidence="3 4">
    <name type="scientific">Exophiala xenobiotica</name>
    <dbReference type="NCBI Taxonomy" id="348802"/>
    <lineage>
        <taxon>Eukaryota</taxon>
        <taxon>Fungi</taxon>
        <taxon>Dikarya</taxon>
        <taxon>Ascomycota</taxon>
        <taxon>Pezizomycotina</taxon>
        <taxon>Eurotiomycetes</taxon>
        <taxon>Chaetothyriomycetidae</taxon>
        <taxon>Chaetothyriales</taxon>
        <taxon>Herpotrichiellaceae</taxon>
        <taxon>Exophiala</taxon>
    </lineage>
</organism>
<evidence type="ECO:0000313" key="4">
    <source>
        <dbReference type="Proteomes" id="UP000054342"/>
    </source>
</evidence>
<dbReference type="Gene3D" id="3.30.40.10">
    <property type="entry name" value="Zinc/RING finger domain, C3HC4 (zinc finger)"/>
    <property type="match status" value="1"/>
</dbReference>
<feature type="compositionally biased region" description="Low complexity" evidence="1">
    <location>
        <begin position="384"/>
        <end position="398"/>
    </location>
</feature>